<dbReference type="RefSeq" id="WP_241036232.1">
    <property type="nucleotide sequence ID" value="NZ_BAAAJF010000020.1"/>
</dbReference>
<dbReference type="PANTHER" id="PTHR30061:SF50">
    <property type="entry name" value="MALTOSE_MALTODEXTRIN-BINDING PERIPLASMIC PROTEIN"/>
    <property type="match status" value="1"/>
</dbReference>
<comment type="similarity">
    <text evidence="1">Belongs to the bacterial solute-binding protein 1 family.</text>
</comment>
<keyword evidence="3" id="KW-0732">Signal</keyword>
<accession>A0ABS9TCG6</accession>
<evidence type="ECO:0000313" key="5">
    <source>
        <dbReference type="Proteomes" id="UP001299970"/>
    </source>
</evidence>
<dbReference type="InterPro" id="IPR006059">
    <property type="entry name" value="SBP"/>
</dbReference>
<organism evidence="4 5">
    <name type="scientific">Pseudonocardia alaniniphila</name>
    <dbReference type="NCBI Taxonomy" id="75291"/>
    <lineage>
        <taxon>Bacteria</taxon>
        <taxon>Bacillati</taxon>
        <taxon>Actinomycetota</taxon>
        <taxon>Actinomycetes</taxon>
        <taxon>Pseudonocardiales</taxon>
        <taxon>Pseudonocardiaceae</taxon>
        <taxon>Pseudonocardia</taxon>
    </lineage>
</organism>
<reference evidence="4 5" key="1">
    <citation type="submission" date="2022-03" db="EMBL/GenBank/DDBJ databases">
        <title>Pseudonocardia alaer sp. nov., a novel actinomycete isolated from reed forest soil.</title>
        <authorList>
            <person name="Wang L."/>
        </authorList>
    </citation>
    <scope>NUCLEOTIDE SEQUENCE [LARGE SCALE GENOMIC DNA]</scope>
    <source>
        <strain evidence="4 5">Y-16303</strain>
    </source>
</reference>
<evidence type="ECO:0000256" key="2">
    <source>
        <dbReference type="ARBA" id="ARBA00022448"/>
    </source>
</evidence>
<sequence length="446" mass="47493">MTGLTVEEITVMHQYVRPALSRRRFLTAAGAALAGTALLSGCSSGARPGATLVREWNLFSGGDGQRHVSMQDTFRQRTPGTALQATVLPWGAPFYTKLAMAAAGGRGPDLATMHLSRLPGFSPATLLDPYPSDLLAEYGITQDKFLPDVWNRCVVDGQVYAVPLDTHMIVHYYNTEICGQAGLIGADGKLVSPRGPDELLEQLRAVKQVTGNFGASLEAEQPWRFFASLYAQMGGEMIDANGTRVLLDVDRATEVLELLRRLAIDEQLVPGSADYPATVALFGGGQAGMSFNGEWEVTTYVDAGLPFGMAQMPDVYGSRLALGDSHTYVLPKQAVRDPEVLRATVEYIAAMLEDSLEWAKGGHVPAYQPVARSAEYAALKPQSEYAASAGAVAFDPPGWFSGSGSTLETVANDALGSVMTGALQPPAAAAQLKTALQRLVSIPSPV</sequence>
<dbReference type="Pfam" id="PF13416">
    <property type="entry name" value="SBP_bac_8"/>
    <property type="match status" value="1"/>
</dbReference>
<keyword evidence="2" id="KW-0813">Transport</keyword>
<name>A0ABS9TCG6_9PSEU</name>
<dbReference type="PANTHER" id="PTHR30061">
    <property type="entry name" value="MALTOSE-BINDING PERIPLASMIC PROTEIN"/>
    <property type="match status" value="1"/>
</dbReference>
<dbReference type="InterPro" id="IPR006311">
    <property type="entry name" value="TAT_signal"/>
</dbReference>
<comment type="caution">
    <text evidence="4">The sequence shown here is derived from an EMBL/GenBank/DDBJ whole genome shotgun (WGS) entry which is preliminary data.</text>
</comment>
<dbReference type="Proteomes" id="UP001299970">
    <property type="component" value="Unassembled WGS sequence"/>
</dbReference>
<evidence type="ECO:0000256" key="3">
    <source>
        <dbReference type="ARBA" id="ARBA00022729"/>
    </source>
</evidence>
<dbReference type="SUPFAM" id="SSF53850">
    <property type="entry name" value="Periplasmic binding protein-like II"/>
    <property type="match status" value="1"/>
</dbReference>
<gene>
    <name evidence="4" type="ORF">MMF94_10950</name>
</gene>
<evidence type="ECO:0000256" key="1">
    <source>
        <dbReference type="ARBA" id="ARBA00008520"/>
    </source>
</evidence>
<keyword evidence="5" id="KW-1185">Reference proteome</keyword>
<proteinExistence type="inferred from homology"/>
<dbReference type="Gene3D" id="3.40.190.10">
    <property type="entry name" value="Periplasmic binding protein-like II"/>
    <property type="match status" value="1"/>
</dbReference>
<dbReference type="PROSITE" id="PS51318">
    <property type="entry name" value="TAT"/>
    <property type="match status" value="1"/>
</dbReference>
<evidence type="ECO:0000313" key="4">
    <source>
        <dbReference type="EMBL" id="MCH6166202.1"/>
    </source>
</evidence>
<protein>
    <submittedName>
        <fullName evidence="4">Extracellular solute-binding protein</fullName>
    </submittedName>
</protein>
<dbReference type="EMBL" id="JAKXMK010000008">
    <property type="protein sequence ID" value="MCH6166202.1"/>
    <property type="molecule type" value="Genomic_DNA"/>
</dbReference>